<reference evidence="3 4" key="1">
    <citation type="submission" date="2022-11" db="EMBL/GenBank/DDBJ databases">
        <title>The First Case of Preauricular Fistular Abscess Caused by Peptoniphilus grossensis.</title>
        <authorList>
            <person name="Byun J.-H."/>
        </authorList>
    </citation>
    <scope>NUCLEOTIDE SEQUENCE [LARGE SCALE GENOMIC DNA]</scope>
    <source>
        <strain evidence="3 4">GYB008</strain>
    </source>
</reference>
<keyword evidence="1" id="KW-0029">Amino-acid transport</keyword>
<dbReference type="Proteomes" id="UP001328425">
    <property type="component" value="Unassembled WGS sequence"/>
</dbReference>
<keyword evidence="1" id="KW-0813">Transport</keyword>
<keyword evidence="4" id="KW-1185">Reference proteome</keyword>
<dbReference type="InterPro" id="IPR004445">
    <property type="entry name" value="GltS"/>
</dbReference>
<evidence type="ECO:0000256" key="2">
    <source>
        <dbReference type="NCBIfam" id="TIGR00210"/>
    </source>
</evidence>
<keyword evidence="1" id="KW-0472">Membrane</keyword>
<organism evidence="3 4">
    <name type="scientific">Peptoniphilus grossensis</name>
    <dbReference type="NCBI Taxonomy" id="1465756"/>
    <lineage>
        <taxon>Bacteria</taxon>
        <taxon>Bacillati</taxon>
        <taxon>Bacillota</taxon>
        <taxon>Tissierellia</taxon>
        <taxon>Tissierellales</taxon>
        <taxon>Peptoniphilaceae</taxon>
        <taxon>Peptoniphilus</taxon>
    </lineage>
</organism>
<feature type="transmembrane region" description="Helical" evidence="1">
    <location>
        <begin position="37"/>
        <end position="56"/>
    </location>
</feature>
<feature type="transmembrane region" description="Helical" evidence="1">
    <location>
        <begin position="303"/>
        <end position="325"/>
    </location>
</feature>
<name>A0ABU7X9I1_9FIRM</name>
<evidence type="ECO:0000313" key="3">
    <source>
        <dbReference type="EMBL" id="MEF3317582.1"/>
    </source>
</evidence>
<accession>A0ABU7X9I1</accession>
<keyword evidence="1" id="KW-0812">Transmembrane</keyword>
<comment type="caution">
    <text evidence="1">Lacks conserved residue(s) required for the propagation of feature annotation.</text>
</comment>
<evidence type="ECO:0000313" key="4">
    <source>
        <dbReference type="Proteomes" id="UP001328425"/>
    </source>
</evidence>
<comment type="function">
    <text evidence="1">Catalyzes the sodium-dependent transport of glutamate.</text>
</comment>
<dbReference type="EMBL" id="JARBCY010000019">
    <property type="protein sequence ID" value="MEF3317582.1"/>
    <property type="molecule type" value="Genomic_DNA"/>
</dbReference>
<feature type="transmembrane region" description="Helical" evidence="1">
    <location>
        <begin position="220"/>
        <end position="238"/>
    </location>
</feature>
<protein>
    <recommendedName>
        <fullName evidence="1 2">Sodium/glutamate symporter</fullName>
    </recommendedName>
</protein>
<keyword evidence="1" id="KW-1133">Transmembrane helix</keyword>
<feature type="transmembrane region" description="Helical" evidence="1">
    <location>
        <begin position="6"/>
        <end position="25"/>
    </location>
</feature>
<comment type="similarity">
    <text evidence="1">Belongs to the glutamate:Na(+) symporter (ESS) (TC 2.A.27) family.</text>
</comment>
<feature type="transmembrane region" description="Helical" evidence="1">
    <location>
        <begin position="332"/>
        <end position="349"/>
    </location>
</feature>
<keyword evidence="1" id="KW-0406">Ion transport</keyword>
<dbReference type="HAMAP" id="MF_02062">
    <property type="entry name" value="GltS"/>
    <property type="match status" value="1"/>
</dbReference>
<dbReference type="PANTHER" id="PTHR36178:SF1">
    <property type="entry name" value="SODIUM_GLUTAMATE SYMPORTER"/>
    <property type="match status" value="1"/>
</dbReference>
<feature type="transmembrane region" description="Helical" evidence="1">
    <location>
        <begin position="369"/>
        <end position="397"/>
    </location>
</feature>
<keyword evidence="1" id="KW-1003">Cell membrane</keyword>
<keyword evidence="1" id="KW-0769">Symport</keyword>
<feature type="transmembrane region" description="Helical" evidence="1">
    <location>
        <begin position="96"/>
        <end position="116"/>
    </location>
</feature>
<sequence length="399" mass="42644">MFTIELNMFYTATVAVLVLLLGSFIKKRVYLLEKFCIPVPVVGGIVFTLITLIGYLTKTFVIQFDFVLSDFFMLVFYTSIGFTASIPLLKKAGKAAIVFLILSSLLVILQNAWGILGSMIIGVDPLVGIATASIPMTGGHGTSAAFAPDLVKLGLETATTITLSAATFGLVAGALIGGPVGKFLIEKKSKTKSASEGENIIDFESSMENALTVKGFRESAYLMLISIGLGTVLSKLLSLSGLNFPASVGGMLASAAILNLNNDKNRFHVHHSELELMGEIALSIFLAMSMMKLKLWELSELGIPMLFLLFGQVILMVLFGVFLTFKLMGSDYDACLITAGHCGFGLGAVPTAMANMDTLSEKYGYSPKAFFLVPLIGSLFINVINSFVVTIAMNIAASI</sequence>
<dbReference type="NCBIfam" id="TIGR00210">
    <property type="entry name" value="gltS"/>
    <property type="match status" value="1"/>
</dbReference>
<feature type="transmembrane region" description="Helical" evidence="1">
    <location>
        <begin position="71"/>
        <end position="89"/>
    </location>
</feature>
<comment type="subcellular location">
    <subcellularLocation>
        <location evidence="1">Cell membrane</location>
        <topology evidence="1">Multi-pass membrane protein</topology>
    </subcellularLocation>
</comment>
<feature type="transmembrane region" description="Helical" evidence="1">
    <location>
        <begin position="161"/>
        <end position="185"/>
    </location>
</feature>
<comment type="caution">
    <text evidence="3">The sequence shown here is derived from an EMBL/GenBank/DDBJ whole genome shotgun (WGS) entry which is preliminary data.</text>
</comment>
<dbReference type="PANTHER" id="PTHR36178">
    <property type="entry name" value="SLR0625 PROTEIN"/>
    <property type="match status" value="1"/>
</dbReference>
<keyword evidence="1" id="KW-0739">Sodium transport</keyword>
<proteinExistence type="inferred from homology"/>
<gene>
    <name evidence="3" type="primary">gltS</name>
    <name evidence="3" type="ORF">PV361_02565</name>
</gene>
<evidence type="ECO:0000256" key="1">
    <source>
        <dbReference type="HAMAP-Rule" id="MF_02062"/>
    </source>
</evidence>
<keyword evidence="1" id="KW-0915">Sodium</keyword>
<dbReference type="Pfam" id="PF03616">
    <property type="entry name" value="Glt_symporter"/>
    <property type="match status" value="1"/>
</dbReference>
<dbReference type="RefSeq" id="WP_332086841.1">
    <property type="nucleotide sequence ID" value="NZ_JARBCY010000019.1"/>
</dbReference>